<dbReference type="GO" id="GO:0009512">
    <property type="term" value="C:cytochrome b6f complex"/>
    <property type="evidence" value="ECO:0007669"/>
    <property type="project" value="InterPro"/>
</dbReference>
<dbReference type="GO" id="GO:0016020">
    <property type="term" value="C:membrane"/>
    <property type="evidence" value="ECO:0007669"/>
    <property type="project" value="UniProtKB-SubCell"/>
</dbReference>
<evidence type="ECO:0000256" key="6">
    <source>
        <dbReference type="ARBA" id="ARBA00023078"/>
    </source>
</evidence>
<keyword evidence="4" id="KW-0249">Electron transport</keyword>
<evidence type="ECO:0000256" key="4">
    <source>
        <dbReference type="ARBA" id="ARBA00022982"/>
    </source>
</evidence>
<keyword evidence="5 10" id="KW-1133">Transmembrane helix</keyword>
<keyword evidence="7 10" id="KW-0472">Membrane</keyword>
<evidence type="ECO:0000256" key="2">
    <source>
        <dbReference type="ARBA" id="ARBA00022448"/>
    </source>
</evidence>
<dbReference type="Proteomes" id="UP000016960">
    <property type="component" value="Unassembled WGS sequence"/>
</dbReference>
<evidence type="ECO:0000256" key="1">
    <source>
        <dbReference type="ARBA" id="ARBA00004167"/>
    </source>
</evidence>
<name>U5DL37_9CHRO</name>
<comment type="subcellular location">
    <subcellularLocation>
        <location evidence="1">Membrane</location>
        <topology evidence="1">Single-pass membrane protein</topology>
    </subcellularLocation>
</comment>
<evidence type="ECO:0000256" key="10">
    <source>
        <dbReference type="SAM" id="Phobius"/>
    </source>
</evidence>
<evidence type="ECO:0000313" key="12">
    <source>
        <dbReference type="Proteomes" id="UP000016960"/>
    </source>
</evidence>
<dbReference type="InParanoid" id="U5DL37"/>
<feature type="transmembrane region" description="Helical" evidence="10">
    <location>
        <begin position="6"/>
        <end position="24"/>
    </location>
</feature>
<evidence type="ECO:0000256" key="5">
    <source>
        <dbReference type="ARBA" id="ARBA00022989"/>
    </source>
</evidence>
<evidence type="ECO:0000256" key="9">
    <source>
        <dbReference type="ARBA" id="ARBA00025834"/>
    </source>
</evidence>
<reference evidence="11 12" key="1">
    <citation type="submission" date="2013-05" db="EMBL/GenBank/DDBJ databases">
        <title>Draft genome sequence of Rubidibacter lacunae KORDI 51-2.</title>
        <authorList>
            <person name="Choi D.H."/>
            <person name="Noh J.H."/>
            <person name="Kwon K.-K."/>
            <person name="Lee J.-H."/>
            <person name="Ryu J.-Y."/>
        </authorList>
    </citation>
    <scope>NUCLEOTIDE SEQUENCE [LARGE SCALE GENOMIC DNA]</scope>
    <source>
        <strain evidence="11 12">KORDI 51-2</strain>
    </source>
</reference>
<proteinExistence type="predicted"/>
<protein>
    <recommendedName>
        <fullName evidence="13">Cytochrome b6-f complex subunit 6</fullName>
    </recommendedName>
</protein>
<evidence type="ECO:0000313" key="11">
    <source>
        <dbReference type="EMBL" id="ERN42401.1"/>
    </source>
</evidence>
<sequence>MAAVVYLGILVGFTAFAFGLYYGLRAAKII</sequence>
<dbReference type="GO" id="GO:0009055">
    <property type="term" value="F:electron transfer activity"/>
    <property type="evidence" value="ECO:0007669"/>
    <property type="project" value="InterPro"/>
</dbReference>
<dbReference type="InterPro" id="IPR007802">
    <property type="entry name" value="Cyt_b6/f_cplx_su6"/>
</dbReference>
<keyword evidence="12" id="KW-1185">Reference proteome</keyword>
<evidence type="ECO:0000256" key="7">
    <source>
        <dbReference type="ARBA" id="ARBA00023136"/>
    </source>
</evidence>
<evidence type="ECO:0000256" key="3">
    <source>
        <dbReference type="ARBA" id="ARBA00022692"/>
    </source>
</evidence>
<comment type="caution">
    <text evidence="11">The sequence shown here is derived from an EMBL/GenBank/DDBJ whole genome shotgun (WGS) entry which is preliminary data.</text>
</comment>
<accession>U5DL37</accession>
<organism evidence="11 12">
    <name type="scientific">Rubidibacter lacunae KORDI 51-2</name>
    <dbReference type="NCBI Taxonomy" id="582515"/>
    <lineage>
        <taxon>Bacteria</taxon>
        <taxon>Bacillati</taxon>
        <taxon>Cyanobacteriota</taxon>
        <taxon>Cyanophyceae</taxon>
        <taxon>Oscillatoriophycideae</taxon>
        <taxon>Chroococcales</taxon>
        <taxon>Aphanothecaceae</taxon>
        <taxon>Rubidibacter</taxon>
    </lineage>
</organism>
<dbReference type="AlphaFoldDB" id="U5DL37"/>
<dbReference type="EMBL" id="ASSJ01000021">
    <property type="protein sequence ID" value="ERN42401.1"/>
    <property type="molecule type" value="Genomic_DNA"/>
</dbReference>
<comment type="function">
    <text evidence="8">Component of the cytochrome b6-f complex, which mediates electron transfer between photosystem II (PSII) and photosystem I (PSI), cyclic electron flow around PSI, and state transitions. PetL is important for photoautotrophic growth as well as for electron transfer efficiency and stability of the cytochrome b6-f complex.</text>
</comment>
<keyword evidence="2" id="KW-0813">Transport</keyword>
<keyword evidence="3 10" id="KW-0812">Transmembrane</keyword>
<gene>
    <name evidence="11" type="ORF">KR51_00009240</name>
</gene>
<comment type="subunit">
    <text evidence="9">The 4 large subunits of the cytochrome b6-f complex are cytochrome b6, subunit IV (17 kDa polypeptide, PetD), cytochrome f and the Rieske protein, while the 4 small subunits are PetG, PetL, PetM and PetN. The complex functions as a dimer.</text>
</comment>
<keyword evidence="6" id="KW-0793">Thylakoid</keyword>
<dbReference type="Pfam" id="PF05115">
    <property type="entry name" value="PetL"/>
    <property type="match status" value="1"/>
</dbReference>
<evidence type="ECO:0000256" key="8">
    <source>
        <dbReference type="ARBA" id="ARBA00025197"/>
    </source>
</evidence>
<dbReference type="RefSeq" id="WP_022605133.1">
    <property type="nucleotide sequence ID" value="NZ_ASSJ01000021.1"/>
</dbReference>
<evidence type="ECO:0008006" key="13">
    <source>
        <dbReference type="Google" id="ProtNLM"/>
    </source>
</evidence>